<dbReference type="PIRSF" id="PIRSF004810">
    <property type="entry name" value="ChrA"/>
    <property type="match status" value="1"/>
</dbReference>
<organism evidence="9 10">
    <name type="scientific">Kitasatospora setae (strain ATCC 33774 / DSM 43861 / JCM 3304 / KCC A-0304 / NBRC 14216 / KM-6054)</name>
    <name type="common">Streptomyces setae</name>
    <dbReference type="NCBI Taxonomy" id="452652"/>
    <lineage>
        <taxon>Bacteria</taxon>
        <taxon>Bacillati</taxon>
        <taxon>Actinomycetota</taxon>
        <taxon>Actinomycetes</taxon>
        <taxon>Kitasatosporales</taxon>
        <taxon>Streptomycetaceae</taxon>
        <taxon>Kitasatospora</taxon>
    </lineage>
</organism>
<evidence type="ECO:0000256" key="2">
    <source>
        <dbReference type="ARBA" id="ARBA00005262"/>
    </source>
</evidence>
<sequence>MTERTGERADGRAAERVPLTVIAREWGRIGVLGFGGPPAHILLLRRLCVERRGWLAASEFEDGIAATNLLPGPASTQLAIFTAWRLRGTAGALVGGAAFILPGLALILLLSALFLTGNPPRWVLGAAAGAGGAVAAVAVQAATSLVPPSLRRSGPGPARTRWTAYLLLGAAAAVLTGPWLVLVLLATGAAEIAFRRREARPAASPAAPAVRADDETSRTGDSALGRPDEAGAGQAGADEDGAGEDRPGGRPRRALPLLVPGLAATGGLGALAWVAFKVGALSYGGGFVIIPLMQQDAVERYHWMTDGQFLNAVALGQITPGPVVQTVAVVGYAAAGVFGGLLAAAVAFAPSFLFVLFGAAHFDRLRAHRAVQDFLTGAGPAVIGAIAGSALPLALALGRPWQYAVLGLAALWLLVLRRGVVPCLLGAAGLGVLAAAAGLALP</sequence>
<evidence type="ECO:0000256" key="7">
    <source>
        <dbReference type="SAM" id="MobiDB-lite"/>
    </source>
</evidence>
<feature type="transmembrane region" description="Helical" evidence="8">
    <location>
        <begin position="92"/>
        <end position="115"/>
    </location>
</feature>
<evidence type="ECO:0000313" key="10">
    <source>
        <dbReference type="Proteomes" id="UP000007076"/>
    </source>
</evidence>
<dbReference type="PANTHER" id="PTHR43663">
    <property type="entry name" value="CHROMATE TRANSPORT PROTEIN-RELATED"/>
    <property type="match status" value="1"/>
</dbReference>
<comment type="subcellular location">
    <subcellularLocation>
        <location evidence="1">Cell membrane</location>
        <topology evidence="1">Multi-pass membrane protein</topology>
    </subcellularLocation>
</comment>
<dbReference type="InterPro" id="IPR052518">
    <property type="entry name" value="CHR_Transporter"/>
</dbReference>
<evidence type="ECO:0000256" key="1">
    <source>
        <dbReference type="ARBA" id="ARBA00004651"/>
    </source>
</evidence>
<dbReference type="AlphaFoldDB" id="E4N301"/>
<keyword evidence="5 8" id="KW-1133">Transmembrane helix</keyword>
<feature type="transmembrane region" description="Helical" evidence="8">
    <location>
        <begin position="122"/>
        <end position="142"/>
    </location>
</feature>
<dbReference type="PATRIC" id="fig|452652.3.peg.6800"/>
<feature type="transmembrane region" description="Helical" evidence="8">
    <location>
        <begin position="400"/>
        <end position="416"/>
    </location>
</feature>
<dbReference type="eggNOG" id="COG2059">
    <property type="taxonomic scope" value="Bacteria"/>
</dbReference>
<evidence type="ECO:0000256" key="4">
    <source>
        <dbReference type="ARBA" id="ARBA00022692"/>
    </source>
</evidence>
<dbReference type="KEGG" id="ksk:KSE_67770"/>
<dbReference type="GO" id="GO:0005886">
    <property type="term" value="C:plasma membrane"/>
    <property type="evidence" value="ECO:0007669"/>
    <property type="project" value="UniProtKB-SubCell"/>
</dbReference>
<feature type="transmembrane region" description="Helical" evidence="8">
    <location>
        <begin position="329"/>
        <end position="362"/>
    </location>
</feature>
<evidence type="ECO:0000256" key="3">
    <source>
        <dbReference type="ARBA" id="ARBA00022475"/>
    </source>
</evidence>
<feature type="region of interest" description="Disordered" evidence="7">
    <location>
        <begin position="203"/>
        <end position="250"/>
    </location>
</feature>
<gene>
    <name evidence="9" type="ordered locus">KSE_67770</name>
</gene>
<reference evidence="9 10" key="1">
    <citation type="journal article" date="2010" name="DNA Res.">
        <title>Genome sequence of Kitasatospora setae NBRC 14216T: an evolutionary snapshot of the family Streptomycetaceae.</title>
        <authorList>
            <person name="Ichikawa N."/>
            <person name="Oguchi A."/>
            <person name="Ikeda H."/>
            <person name="Ishikawa J."/>
            <person name="Kitani S."/>
            <person name="Watanabe Y."/>
            <person name="Nakamura S."/>
            <person name="Katano Y."/>
            <person name="Kishi E."/>
            <person name="Sasagawa M."/>
            <person name="Ankai A."/>
            <person name="Fukui S."/>
            <person name="Hashimoto Y."/>
            <person name="Kamata S."/>
            <person name="Otoguro M."/>
            <person name="Tanikawa S."/>
            <person name="Nihira T."/>
            <person name="Horinouchi S."/>
            <person name="Ohnishi Y."/>
            <person name="Hayakawa M."/>
            <person name="Kuzuyama T."/>
            <person name="Arisawa A."/>
            <person name="Nomoto F."/>
            <person name="Miura H."/>
            <person name="Takahashi Y."/>
            <person name="Fujita N."/>
        </authorList>
    </citation>
    <scope>NUCLEOTIDE SEQUENCE [LARGE SCALE GENOMIC DNA]</scope>
    <source>
        <strain evidence="10">ATCC 33774 / DSM 43861 / JCM 3304 / KCC A-0304 / NBRC 14216 / KM-6054</strain>
    </source>
</reference>
<feature type="transmembrane region" description="Helical" evidence="8">
    <location>
        <begin position="374"/>
        <end position="394"/>
    </location>
</feature>
<dbReference type="InterPro" id="IPR003370">
    <property type="entry name" value="Chromate_transpt"/>
</dbReference>
<evidence type="ECO:0000313" key="9">
    <source>
        <dbReference type="EMBL" id="BAJ32535.1"/>
    </source>
</evidence>
<dbReference type="PANTHER" id="PTHR43663:SF1">
    <property type="entry name" value="CHROMATE TRANSPORTER"/>
    <property type="match status" value="1"/>
</dbReference>
<evidence type="ECO:0000256" key="8">
    <source>
        <dbReference type="SAM" id="Phobius"/>
    </source>
</evidence>
<feature type="transmembrane region" description="Helical" evidence="8">
    <location>
        <begin position="162"/>
        <end position="187"/>
    </location>
</feature>
<dbReference type="GO" id="GO:0015109">
    <property type="term" value="F:chromate transmembrane transporter activity"/>
    <property type="evidence" value="ECO:0007669"/>
    <property type="project" value="InterPro"/>
</dbReference>
<dbReference type="RefSeq" id="WP_014139828.1">
    <property type="nucleotide sequence ID" value="NC_016109.1"/>
</dbReference>
<dbReference type="STRING" id="452652.KSE_67770"/>
<accession>E4N301</accession>
<feature type="transmembrane region" description="Helical" evidence="8">
    <location>
        <begin position="423"/>
        <end position="441"/>
    </location>
</feature>
<feature type="transmembrane region" description="Helical" evidence="8">
    <location>
        <begin position="254"/>
        <end position="276"/>
    </location>
</feature>
<evidence type="ECO:0000256" key="6">
    <source>
        <dbReference type="ARBA" id="ARBA00023136"/>
    </source>
</evidence>
<name>E4N301_KITSK</name>
<proteinExistence type="inferred from homology"/>
<keyword evidence="10" id="KW-1185">Reference proteome</keyword>
<protein>
    <submittedName>
        <fullName evidence="9">Putative chromate transporter</fullName>
    </submittedName>
</protein>
<evidence type="ECO:0000256" key="5">
    <source>
        <dbReference type="ARBA" id="ARBA00022989"/>
    </source>
</evidence>
<dbReference type="Pfam" id="PF02417">
    <property type="entry name" value="Chromate_transp"/>
    <property type="match status" value="2"/>
</dbReference>
<keyword evidence="6 8" id="KW-0472">Membrane</keyword>
<keyword evidence="3" id="KW-1003">Cell membrane</keyword>
<comment type="similarity">
    <text evidence="2">Belongs to the chromate ion transporter (CHR) (TC 2.A.51) family.</text>
</comment>
<dbReference type="HOGENOM" id="CLU_018106_0_0_11"/>
<dbReference type="Proteomes" id="UP000007076">
    <property type="component" value="Chromosome"/>
</dbReference>
<dbReference type="EMBL" id="AP010968">
    <property type="protein sequence ID" value="BAJ32535.1"/>
    <property type="molecule type" value="Genomic_DNA"/>
</dbReference>
<keyword evidence="4 8" id="KW-0812">Transmembrane</keyword>
<dbReference type="InterPro" id="IPR014047">
    <property type="entry name" value="Chr_Tranpt_l_chain"/>
</dbReference>